<protein>
    <recommendedName>
        <fullName evidence="1">Transposase-associated domain-containing protein</fullName>
    </recommendedName>
</protein>
<dbReference type="AlphaFoldDB" id="A0AAW0M6C0"/>
<accession>A0AAW0M6C0</accession>
<organism evidence="2">
    <name type="scientific">Quercus suber</name>
    <name type="common">Cork oak</name>
    <dbReference type="NCBI Taxonomy" id="58331"/>
    <lineage>
        <taxon>Eukaryota</taxon>
        <taxon>Viridiplantae</taxon>
        <taxon>Streptophyta</taxon>
        <taxon>Embryophyta</taxon>
        <taxon>Tracheophyta</taxon>
        <taxon>Spermatophyta</taxon>
        <taxon>Magnoliopsida</taxon>
        <taxon>eudicotyledons</taxon>
        <taxon>Gunneridae</taxon>
        <taxon>Pentapetalae</taxon>
        <taxon>rosids</taxon>
        <taxon>fabids</taxon>
        <taxon>Fagales</taxon>
        <taxon>Fagaceae</taxon>
        <taxon>Quercus</taxon>
    </lineage>
</organism>
<feature type="domain" description="Transposase-associated" evidence="1">
    <location>
        <begin position="10"/>
        <end position="51"/>
    </location>
</feature>
<comment type="caution">
    <text evidence="2">The sequence shown here is derived from an EMBL/GenBank/DDBJ whole genome shotgun (WGS) entry which is preliminary data.</text>
</comment>
<dbReference type="Pfam" id="PF13963">
    <property type="entry name" value="Transpos_assoc"/>
    <property type="match status" value="1"/>
</dbReference>
<reference evidence="2" key="1">
    <citation type="submission" date="2017-12" db="EMBL/GenBank/DDBJ databases">
        <authorList>
            <person name="Barbosa P."/>
            <person name="Usie A."/>
            <person name="Ramos A.M."/>
        </authorList>
    </citation>
    <scope>NUCLEOTIDE SEQUENCE</scope>
    <source>
        <strain evidence="2">HL8</strain>
        <tissue evidence="2">Leaves</tissue>
    </source>
</reference>
<reference evidence="2" key="2">
    <citation type="journal article" date="2018" name="Sci. Data">
        <title>The draft genome sequence of cork oak.</title>
        <authorList>
            <person name="Ramos A.M."/>
            <person name="Usie A."/>
            <person name="Barbosa P."/>
            <person name="Barros P.M."/>
            <person name="Capote T."/>
            <person name="Chaves I."/>
            <person name="Simoes F."/>
            <person name="Abreu I."/>
            <person name="Carrasquinho I."/>
            <person name="Faro C."/>
            <person name="Guimaraes J.B."/>
            <person name="Mendonca D."/>
            <person name="Nobrega F."/>
            <person name="Rodrigues L."/>
            <person name="Saibo N.J.M."/>
            <person name="Varela M.C."/>
            <person name="Egas C."/>
            <person name="Matos J."/>
            <person name="Miguel C.M."/>
            <person name="Oliveira M.M."/>
            <person name="Ricardo C.P."/>
            <person name="Goncalves S."/>
        </authorList>
    </citation>
    <scope>NUCLEOTIDE SEQUENCE [LARGE SCALE GENOMIC DNA]</scope>
    <source>
        <strain evidence="2">HL8</strain>
    </source>
</reference>
<proteinExistence type="predicted"/>
<name>A0AAW0M6C0_QUESU</name>
<dbReference type="InterPro" id="IPR029480">
    <property type="entry name" value="Transpos_assoc"/>
</dbReference>
<evidence type="ECO:0000313" key="2">
    <source>
        <dbReference type="EMBL" id="KAK7858372.1"/>
    </source>
</evidence>
<dbReference type="EMBL" id="PKMF04000020">
    <property type="protein sequence ID" value="KAK7858372.1"/>
    <property type="molecule type" value="Genomic_DNA"/>
</dbReference>
<sequence length="284" mass="32125">MARGHANRVGRIKCPCRKCTNRYCHHINAVETHLIVNIFDLNYTEWIIHGEEDPFFKHVQAEHNDDNSQVEDIDDVGEIEHYLVIQGEGIIDIDHKHEVEFKNWFKNRICGSNATNVMLKILVVVRLEGINKKKLNSKFDTSILGSVKKKNLNSKSDTSTLGSVKVMLKVPVVVLLEGTNKQELNSKSDTSTLGSVKVHIFPGCVKLSSVAYLHEEYVGHLICQYAKLPNHRQKRASWLMSKLGKRNFAKSLLLFATMLGTSMIVLAKPCMWCICSSITSSYID</sequence>
<reference evidence="2" key="3">
    <citation type="submission" date="2023-07" db="EMBL/GenBank/DDBJ databases">
        <title>An improved reference 1 genome and first organelle genomes of Quercus suber.</title>
        <authorList>
            <consortium name="Genosuber Consortium"/>
            <person name="Usie A."/>
            <person name="Serra O."/>
            <person name="Barros P."/>
        </authorList>
    </citation>
    <scope>NUCLEOTIDE SEQUENCE</scope>
    <source>
        <strain evidence="2">HL8</strain>
        <tissue evidence="2">Leaves</tissue>
    </source>
</reference>
<gene>
    <name evidence="2" type="ORF">CFP56_013009</name>
</gene>
<evidence type="ECO:0000259" key="1">
    <source>
        <dbReference type="Pfam" id="PF13963"/>
    </source>
</evidence>